<keyword evidence="3" id="KW-1185">Reference proteome</keyword>
<dbReference type="STRING" id="692275.M3D3T5"/>
<evidence type="ECO:0000313" key="2">
    <source>
        <dbReference type="EMBL" id="EMF12564.1"/>
    </source>
</evidence>
<dbReference type="AlphaFoldDB" id="M3D3T5"/>
<dbReference type="GeneID" id="27902540"/>
<dbReference type="OrthoDB" id="3650863at2759"/>
<evidence type="ECO:0000313" key="3">
    <source>
        <dbReference type="Proteomes" id="UP000016931"/>
    </source>
</evidence>
<dbReference type="Proteomes" id="UP000016931">
    <property type="component" value="Unassembled WGS sequence"/>
</dbReference>
<dbReference type="RefSeq" id="XP_016760685.1">
    <property type="nucleotide sequence ID" value="XM_016905403.1"/>
</dbReference>
<dbReference type="HOGENOM" id="CLU_797320_0_0_1"/>
<dbReference type="EMBL" id="KB456264">
    <property type="protein sequence ID" value="EMF12564.1"/>
    <property type="molecule type" value="Genomic_DNA"/>
</dbReference>
<reference evidence="2 3" key="1">
    <citation type="journal article" date="2012" name="PLoS Pathog.">
        <title>Diverse lifestyles and strategies of plant pathogenesis encoded in the genomes of eighteen Dothideomycetes fungi.</title>
        <authorList>
            <person name="Ohm R.A."/>
            <person name="Feau N."/>
            <person name="Henrissat B."/>
            <person name="Schoch C.L."/>
            <person name="Horwitz B.A."/>
            <person name="Barry K.W."/>
            <person name="Condon B.J."/>
            <person name="Copeland A.C."/>
            <person name="Dhillon B."/>
            <person name="Glaser F."/>
            <person name="Hesse C.N."/>
            <person name="Kosti I."/>
            <person name="LaButti K."/>
            <person name="Lindquist E.A."/>
            <person name="Lucas S."/>
            <person name="Salamov A.A."/>
            <person name="Bradshaw R.E."/>
            <person name="Ciuffetti L."/>
            <person name="Hamelin R.C."/>
            <person name="Kema G.H.J."/>
            <person name="Lawrence C."/>
            <person name="Scott J.A."/>
            <person name="Spatafora J.W."/>
            <person name="Turgeon B.G."/>
            <person name="de Wit P.J.G.M."/>
            <person name="Zhong S."/>
            <person name="Goodwin S.B."/>
            <person name="Grigoriev I.V."/>
        </authorList>
    </citation>
    <scope>NUCLEOTIDE SEQUENCE [LARGE SCALE GENOMIC DNA]</scope>
    <source>
        <strain evidence="2 3">SO2202</strain>
    </source>
</reference>
<protein>
    <submittedName>
        <fullName evidence="2">Uncharacterized protein</fullName>
    </submittedName>
</protein>
<gene>
    <name evidence="2" type="ORF">SEPMUDRAFT_149197</name>
</gene>
<name>M3D3T5_SPHMS</name>
<organism evidence="2 3">
    <name type="scientific">Sphaerulina musiva (strain SO2202)</name>
    <name type="common">Poplar stem canker fungus</name>
    <name type="synonym">Septoria musiva</name>
    <dbReference type="NCBI Taxonomy" id="692275"/>
    <lineage>
        <taxon>Eukaryota</taxon>
        <taxon>Fungi</taxon>
        <taxon>Dikarya</taxon>
        <taxon>Ascomycota</taxon>
        <taxon>Pezizomycotina</taxon>
        <taxon>Dothideomycetes</taxon>
        <taxon>Dothideomycetidae</taxon>
        <taxon>Mycosphaerellales</taxon>
        <taxon>Mycosphaerellaceae</taxon>
        <taxon>Sphaerulina</taxon>
    </lineage>
</organism>
<accession>M3D3T5</accession>
<keyword evidence="1" id="KW-0732">Signal</keyword>
<sequence length="348" mass="34297">MYSAAVVAAIVGSAAAQASYGAPASACPAAGDKAADGRYSCNPAHSYPDGQTCQASDGCYYLVNQGPGVTASASSSASVYVDVPEYRTASASASASNYVDVPEYRTATSSAPSAAASCPATGSAGPDGRYSCNPAHSYPDGQTCQADNGCYYLVNQGPGVYASASSSASVYVDVPEYRTATSSAPAAAASCPATGSAGPDGRYSCNPAHSYPGGQTCQADNGCYYLVNQGPGVYASASTSASVYVDVPVYRTATVSAITTYCPQPTTFVHSASTYVVTAATTLTMACPGGCVVTESATAPAGYMPTGGLIPGAPKNGTGNSPVAYTGGAAFATGGPLAVLAALGALFL</sequence>
<proteinExistence type="predicted"/>
<feature type="signal peptide" evidence="1">
    <location>
        <begin position="1"/>
        <end position="16"/>
    </location>
</feature>
<dbReference type="eggNOG" id="ENOG502RV52">
    <property type="taxonomic scope" value="Eukaryota"/>
</dbReference>
<feature type="chain" id="PRO_5004033071" evidence="1">
    <location>
        <begin position="17"/>
        <end position="348"/>
    </location>
</feature>
<evidence type="ECO:0000256" key="1">
    <source>
        <dbReference type="SAM" id="SignalP"/>
    </source>
</evidence>